<feature type="compositionally biased region" description="Low complexity" evidence="2">
    <location>
        <begin position="235"/>
        <end position="245"/>
    </location>
</feature>
<feature type="compositionally biased region" description="Basic residues" evidence="2">
    <location>
        <begin position="667"/>
        <end position="679"/>
    </location>
</feature>
<feature type="region of interest" description="Disordered" evidence="2">
    <location>
        <begin position="198"/>
        <end position="323"/>
    </location>
</feature>
<evidence type="ECO:0000313" key="5">
    <source>
        <dbReference type="Proteomes" id="UP000222788"/>
    </source>
</evidence>
<evidence type="ECO:0000256" key="1">
    <source>
        <dbReference type="SAM" id="Coils"/>
    </source>
</evidence>
<dbReference type="GO" id="GO:0003682">
    <property type="term" value="F:chromatin binding"/>
    <property type="evidence" value="ECO:0007669"/>
    <property type="project" value="TreeGrafter"/>
</dbReference>
<comment type="caution">
    <text evidence="4">The sequence shown here is derived from an EMBL/GenBank/DDBJ whole genome shotgun (WGS) entry which is preliminary data.</text>
</comment>
<reference evidence="4 5" key="2">
    <citation type="journal article" date="2013" name="IMA Fungus">
        <title>IMA Genome-F 1: Ceratocystis fimbriata: Draft nuclear genome sequence for the plant pathogen, Ceratocystis fimbriata.</title>
        <authorList>
            <person name="Wilken P.M."/>
            <person name="Steenkamp E.T."/>
            <person name="Wingfield M.J."/>
            <person name="de Beer Z.W."/>
            <person name="Wingfield B.D."/>
        </authorList>
    </citation>
    <scope>NUCLEOTIDE SEQUENCE [LARGE SCALE GENOMIC DNA]</scope>
    <source>
        <strain evidence="4 5">CBS 114723</strain>
    </source>
</reference>
<feature type="compositionally biased region" description="Polar residues" evidence="2">
    <location>
        <begin position="272"/>
        <end position="285"/>
    </location>
</feature>
<dbReference type="InterPro" id="IPR052255">
    <property type="entry name" value="RNA_pol_II_subunit5-mediator"/>
</dbReference>
<feature type="compositionally biased region" description="Acidic residues" evidence="2">
    <location>
        <begin position="349"/>
        <end position="368"/>
    </location>
</feature>
<organism evidence="4 5">
    <name type="scientific">Ceratocystis fimbriata CBS 114723</name>
    <dbReference type="NCBI Taxonomy" id="1035309"/>
    <lineage>
        <taxon>Eukaryota</taxon>
        <taxon>Fungi</taxon>
        <taxon>Dikarya</taxon>
        <taxon>Ascomycota</taxon>
        <taxon>Pezizomycotina</taxon>
        <taxon>Sordariomycetes</taxon>
        <taxon>Hypocreomycetidae</taxon>
        <taxon>Microascales</taxon>
        <taxon>Ceratocystidaceae</taxon>
        <taxon>Ceratocystis</taxon>
    </lineage>
</organism>
<reference evidence="4 5" key="1">
    <citation type="journal article" date="2013" name="Fungal Biol.">
        <title>Analysis of microsatellite markers in the genome of the plant pathogen Ceratocystis fimbriata.</title>
        <authorList>
            <person name="Simpson M.C."/>
            <person name="Wilken P.M."/>
            <person name="Coetzee M.P."/>
            <person name="Wingfield M.J."/>
            <person name="Wingfield B.D."/>
        </authorList>
    </citation>
    <scope>NUCLEOTIDE SEQUENCE [LARGE SCALE GENOMIC DNA]</scope>
    <source>
        <strain evidence="4 5">CBS 114723</strain>
    </source>
</reference>
<proteinExistence type="predicted"/>
<dbReference type="GO" id="GO:0000122">
    <property type="term" value="P:negative regulation of transcription by RNA polymerase II"/>
    <property type="evidence" value="ECO:0007669"/>
    <property type="project" value="TreeGrafter"/>
</dbReference>
<evidence type="ECO:0000256" key="2">
    <source>
        <dbReference type="SAM" id="MobiDB-lite"/>
    </source>
</evidence>
<protein>
    <recommendedName>
        <fullName evidence="3">DUF3835 domain-containing protein</fullName>
    </recommendedName>
</protein>
<sequence length="679" mass="74168">MIDIDNIKVLVDSMILASMDTVRDSFLDLERQRQRLEGQASQLRQSLGYWRTWDADYETLKEEIDTIPEDARQSPTAILAVKEKFESSIVTAKELDVIFGSNAEPKTYAQIISVLDGRIDTGSKNVASLKRGLESTENKLAATTVIMNPDGTDEDGQPFTDIIEELDDDDNVISYRLAKPGDNSNQIRELLEKAGVKSLPMLDGNTNEGGSSPSSAKESLKSNTTKEQALQGLISASPSSESPSPQLKATEKASEKPTARAKPPPPETAAASTENARSTPKSEVSTPLPRAAQRVQNIMDSAKAQEEISKKEPVIPENESEDDAQMRRDMLKYGLGEVGAVVAEMFIDDGDDDDWGTEDEEYESDESDEFGKSKYSVITDDYRQHMLELEKKLGFQSSFSRQLEEKIAAQPDDEEEDPGKEGIGRIVVQTQDKPLAVPSVASASPTTPVKNPTGSPAIESSLKKTNADKTTGPSGDGADSVNLEAEPKSAKKSVRFAEMLDIAPQKPGGKPTPRRAKLPKVTDDDLPDTIGDVVERNSSSKNRRKKANKKASRFKKAMAETQTPSTPAMTPDAIPSAFSLDGNKISGSAAAPTPPQGQTLAAAVVEKPTPASEKVIINDEFDELTLQQEVSDEYHKRRKNIIQQHGGFLVQEELPIQRVEEHESTKRVSRFKAARLSKQ</sequence>
<dbReference type="GO" id="GO:0019212">
    <property type="term" value="F:phosphatase inhibitor activity"/>
    <property type="evidence" value="ECO:0007669"/>
    <property type="project" value="TreeGrafter"/>
</dbReference>
<feature type="domain" description="DUF3835" evidence="3">
    <location>
        <begin position="600"/>
        <end position="676"/>
    </location>
</feature>
<feature type="coiled-coil region" evidence="1">
    <location>
        <begin position="19"/>
        <end position="46"/>
    </location>
</feature>
<dbReference type="SUPFAM" id="SSF46579">
    <property type="entry name" value="Prefoldin"/>
    <property type="match status" value="1"/>
</dbReference>
<keyword evidence="5" id="KW-1185">Reference proteome</keyword>
<feature type="compositionally biased region" description="Basic and acidic residues" evidence="2">
    <location>
        <begin position="303"/>
        <end position="314"/>
    </location>
</feature>
<feature type="compositionally biased region" description="Basic residues" evidence="2">
    <location>
        <begin position="541"/>
        <end position="556"/>
    </location>
</feature>
<dbReference type="InterPro" id="IPR024325">
    <property type="entry name" value="DUF3835"/>
</dbReference>
<dbReference type="PANTHER" id="PTHR15111">
    <property type="entry name" value="RNA POLYMERASE II SUBUNIT 5-MEDIATING PROTEIN NNX3"/>
    <property type="match status" value="1"/>
</dbReference>
<dbReference type="AlphaFoldDB" id="A0A2C5X0Q6"/>
<dbReference type="InterPro" id="IPR039553">
    <property type="entry name" value="Prefoldin-like"/>
</dbReference>
<gene>
    <name evidence="4" type="ORF">CFIMG_008562RA00001</name>
</gene>
<dbReference type="GO" id="GO:0003714">
    <property type="term" value="F:transcription corepressor activity"/>
    <property type="evidence" value="ECO:0007669"/>
    <property type="project" value="TreeGrafter"/>
</dbReference>
<dbReference type="Pfam" id="PF13758">
    <property type="entry name" value="Prefoldin_3"/>
    <property type="match status" value="1"/>
</dbReference>
<feature type="compositionally biased region" description="Polar residues" evidence="2">
    <location>
        <begin position="441"/>
        <end position="454"/>
    </location>
</feature>
<feature type="region of interest" description="Disordered" evidence="2">
    <location>
        <begin position="349"/>
        <end position="373"/>
    </location>
</feature>
<evidence type="ECO:0000313" key="4">
    <source>
        <dbReference type="EMBL" id="PHH51857.1"/>
    </source>
</evidence>
<feature type="region of interest" description="Disordered" evidence="2">
    <location>
        <begin position="403"/>
        <end position="596"/>
    </location>
</feature>
<evidence type="ECO:0000259" key="3">
    <source>
        <dbReference type="Pfam" id="PF12927"/>
    </source>
</evidence>
<dbReference type="Pfam" id="PF12927">
    <property type="entry name" value="DUF3835"/>
    <property type="match status" value="1"/>
</dbReference>
<feature type="compositionally biased region" description="Low complexity" evidence="2">
    <location>
        <begin position="208"/>
        <end position="217"/>
    </location>
</feature>
<feature type="region of interest" description="Disordered" evidence="2">
    <location>
        <begin position="660"/>
        <end position="679"/>
    </location>
</feature>
<name>A0A2C5X0Q6_9PEZI</name>
<keyword evidence="1" id="KW-0175">Coiled coil</keyword>
<dbReference type="OrthoDB" id="21413at2759"/>
<dbReference type="EMBL" id="APWK03000084">
    <property type="protein sequence ID" value="PHH51857.1"/>
    <property type="molecule type" value="Genomic_DNA"/>
</dbReference>
<feature type="compositionally biased region" description="Basic and acidic residues" evidence="2">
    <location>
        <begin position="249"/>
        <end position="258"/>
    </location>
</feature>
<dbReference type="Proteomes" id="UP000222788">
    <property type="component" value="Unassembled WGS sequence"/>
</dbReference>
<accession>A0A2C5X0Q6</accession>
<dbReference type="PANTHER" id="PTHR15111:SF0">
    <property type="entry name" value="UNCONVENTIONAL PREFOLDIN RPB5 INTERACTOR 1"/>
    <property type="match status" value="1"/>
</dbReference>